<sequence length="119" mass="13240">MYLDGESQVEARSVVAEMFIGMPTHFWVLPVAGLVAYYGLKWSARSSNRATLLQASTYLLLLALAVLPNGFYALFPPAPEPDVLLNQTPLPNYAGRFYLDAFYVFSGWALSKVVKLKFS</sequence>
<protein>
    <submittedName>
        <fullName evidence="2">Uncharacterized protein</fullName>
    </submittedName>
</protein>
<keyword evidence="1" id="KW-1133">Transmembrane helix</keyword>
<feature type="transmembrane region" description="Helical" evidence="1">
    <location>
        <begin position="52"/>
        <end position="75"/>
    </location>
</feature>
<dbReference type="HOGENOM" id="CLU_2275033_0_0_6"/>
<evidence type="ECO:0000313" key="2">
    <source>
        <dbReference type="EMBL" id="AFK72329.1"/>
    </source>
</evidence>
<gene>
    <name evidence="2" type="ORF">YSA_10253</name>
</gene>
<dbReference type="EMBL" id="CP003588">
    <property type="protein sequence ID" value="AFK72329.1"/>
    <property type="molecule type" value="Genomic_DNA"/>
</dbReference>
<proteinExistence type="predicted"/>
<dbReference type="KEGG" id="ppi:YSA_10253"/>
<dbReference type="PATRIC" id="fig|231023.4.peg.4925"/>
<dbReference type="AlphaFoldDB" id="I3V3K8"/>
<evidence type="ECO:0000313" key="3">
    <source>
        <dbReference type="Proteomes" id="UP000005268"/>
    </source>
</evidence>
<evidence type="ECO:0000256" key="1">
    <source>
        <dbReference type="SAM" id="Phobius"/>
    </source>
</evidence>
<keyword evidence="1" id="KW-0812">Transmembrane</keyword>
<accession>I3V3K8</accession>
<feature type="transmembrane region" description="Helical" evidence="1">
    <location>
        <begin position="20"/>
        <end position="40"/>
    </location>
</feature>
<organism evidence="2 3">
    <name type="scientific">Pseudomonas putida ND6</name>
    <dbReference type="NCBI Taxonomy" id="231023"/>
    <lineage>
        <taxon>Bacteria</taxon>
        <taxon>Pseudomonadati</taxon>
        <taxon>Pseudomonadota</taxon>
        <taxon>Gammaproteobacteria</taxon>
        <taxon>Pseudomonadales</taxon>
        <taxon>Pseudomonadaceae</taxon>
        <taxon>Pseudomonas</taxon>
    </lineage>
</organism>
<reference evidence="2 3" key="1">
    <citation type="journal article" date="2012" name="J. Bacteriol.">
        <title>Complete Genome Sequence of the Naphthalene-Degrading Pseudomonas putida Strain ND6.</title>
        <authorList>
            <person name="Li S."/>
            <person name="Zhao H."/>
            <person name="Li Y."/>
            <person name="Niu S."/>
            <person name="Cai B."/>
        </authorList>
    </citation>
    <scope>NUCLEOTIDE SEQUENCE [LARGE SCALE GENOMIC DNA]</scope>
    <source>
        <strain evidence="2 3">ND6</strain>
    </source>
</reference>
<keyword evidence="1" id="KW-0472">Membrane</keyword>
<dbReference type="Proteomes" id="UP000005268">
    <property type="component" value="Chromosome"/>
</dbReference>
<name>I3V3K8_PSEPU</name>
<feature type="transmembrane region" description="Helical" evidence="1">
    <location>
        <begin position="95"/>
        <end position="114"/>
    </location>
</feature>